<organism evidence="1 2">
    <name type="scientific">Raoultella ornithinolytica</name>
    <name type="common">Klebsiella ornithinolytica</name>
    <dbReference type="NCBI Taxonomy" id="54291"/>
    <lineage>
        <taxon>Bacteria</taxon>
        <taxon>Pseudomonadati</taxon>
        <taxon>Pseudomonadota</taxon>
        <taxon>Gammaproteobacteria</taxon>
        <taxon>Enterobacterales</taxon>
        <taxon>Enterobacteriaceae</taxon>
        <taxon>Klebsiella/Raoultella group</taxon>
        <taxon>Raoultella</taxon>
    </lineage>
</organism>
<evidence type="ECO:0000313" key="2">
    <source>
        <dbReference type="Proteomes" id="UP000295263"/>
    </source>
</evidence>
<dbReference type="EMBL" id="SLYQ01000001">
    <property type="protein sequence ID" value="TCQ77346.1"/>
    <property type="molecule type" value="Genomic_DNA"/>
</dbReference>
<name>A0ABD7QR31_RAOOR</name>
<dbReference type="AlphaFoldDB" id="A0ABD7QR31"/>
<evidence type="ECO:0000313" key="1">
    <source>
        <dbReference type="EMBL" id="TCQ77346.1"/>
    </source>
</evidence>
<protein>
    <submittedName>
        <fullName evidence="1">Uncharacterized protein</fullName>
    </submittedName>
</protein>
<dbReference type="Proteomes" id="UP000295263">
    <property type="component" value="Unassembled WGS sequence"/>
</dbReference>
<proteinExistence type="predicted"/>
<comment type="caution">
    <text evidence="1">The sequence shown here is derived from an EMBL/GenBank/DDBJ whole genome shotgun (WGS) entry which is preliminary data.</text>
</comment>
<sequence length="59" mass="6754">MYEVGSERVSCGGLTLDHHKIDKPCLRLKGMNIRERREILLFVYPAPLAHSSAPAWAYR</sequence>
<gene>
    <name evidence="1" type="ORF">EC841_1011167</name>
</gene>
<reference evidence="1 2" key="1">
    <citation type="submission" date="2019-03" db="EMBL/GenBank/DDBJ databases">
        <title>Genomic analyses of the natural microbiome of Caenorhabditis elegans.</title>
        <authorList>
            <person name="Samuel B."/>
        </authorList>
    </citation>
    <scope>NUCLEOTIDE SEQUENCE [LARGE SCALE GENOMIC DNA]</scope>
    <source>
        <strain evidence="1 2">JUb54</strain>
    </source>
</reference>
<accession>A0ABD7QR31</accession>